<sequence>MTENTMKKQNRDCGTFWLIITYAAAAAMVVQCRSIWMHLRDYGPWVNRSTALVLGICLMALAFKNDGEKNGPGIRWSSIKTGIIIMLYLLLFVLLDPVNYRRVLRCGLLLCSVIIFLDSRGGKEKAASLLGAFRDVVVIVAGVSVVCWFLLSLLHLIPYPWSGSVYVDWSDNGKIIWRTHFMYIYYETQWFITGYVARNSAIFVEGPMANYLFSLAFMTDFYIQDSRGPKAHRRCRIILALAMLTTFTATGWFLMALMWIMKNLPDVRKKRRSAGSFREHLAQEKKMIVLVAMVLAFVVLLLWNKTTTESSSIRLDDIRSGFKAWLSSPLWGVGFENTPYIARFASPWRLNNLGYSNSPVEVLAEGGLMLFIPYGWAILRGASRSFRSGNYAHIAFEICFLLLFAVTIIPYQYITMLMVCMLMQDMISFRGGQK</sequence>
<comment type="subcellular location">
    <subcellularLocation>
        <location evidence="1">Membrane</location>
        <topology evidence="1">Multi-pass membrane protein</topology>
    </subcellularLocation>
</comment>
<feature type="transmembrane region" description="Helical" evidence="5">
    <location>
        <begin position="45"/>
        <end position="63"/>
    </location>
</feature>
<feature type="domain" description="O-antigen ligase-related" evidence="6">
    <location>
        <begin position="237"/>
        <end position="372"/>
    </location>
</feature>
<evidence type="ECO:0000256" key="4">
    <source>
        <dbReference type="ARBA" id="ARBA00023136"/>
    </source>
</evidence>
<dbReference type="Pfam" id="PF04932">
    <property type="entry name" value="Wzy_C"/>
    <property type="match status" value="1"/>
</dbReference>
<keyword evidence="7" id="KW-0436">Ligase</keyword>
<feature type="transmembrane region" description="Helical" evidence="5">
    <location>
        <begin position="237"/>
        <end position="261"/>
    </location>
</feature>
<dbReference type="GO" id="GO:0016020">
    <property type="term" value="C:membrane"/>
    <property type="evidence" value="ECO:0007669"/>
    <property type="project" value="UniProtKB-SubCell"/>
</dbReference>
<accession>A0A6A8M821</accession>
<name>A0A6A8M821_9FIRM</name>
<feature type="transmembrane region" description="Helical" evidence="5">
    <location>
        <begin position="391"/>
        <end position="414"/>
    </location>
</feature>
<reference evidence="7" key="1">
    <citation type="submission" date="2019-09" db="EMBL/GenBank/DDBJ databases">
        <title>In-depth cultivation of the pig gut microbiome towards novel bacterial diversity and tailored functional studies.</title>
        <authorList>
            <person name="Wylensek D."/>
            <person name="Hitch T.C.A."/>
            <person name="Clavel T."/>
        </authorList>
    </citation>
    <scope>NUCLEOTIDE SEQUENCE</scope>
    <source>
        <strain evidence="7">RF-744-FAT-WT-3</strain>
    </source>
</reference>
<feature type="transmembrane region" description="Helical" evidence="5">
    <location>
        <begin position="16"/>
        <end position="39"/>
    </location>
</feature>
<proteinExistence type="predicted"/>
<evidence type="ECO:0000256" key="2">
    <source>
        <dbReference type="ARBA" id="ARBA00022692"/>
    </source>
</evidence>
<evidence type="ECO:0000256" key="5">
    <source>
        <dbReference type="SAM" id="Phobius"/>
    </source>
</evidence>
<organism evidence="7">
    <name type="scientific">Baileyella intestinalis</name>
    <dbReference type="NCBI Taxonomy" id="2606709"/>
    <lineage>
        <taxon>Bacteria</taxon>
        <taxon>Bacillati</taxon>
        <taxon>Bacillota</taxon>
        <taxon>Clostridia</taxon>
        <taxon>Peptostreptococcales</taxon>
        <taxon>Anaerovoracaceae</taxon>
        <taxon>Baileyella</taxon>
    </lineage>
</organism>
<evidence type="ECO:0000259" key="6">
    <source>
        <dbReference type="Pfam" id="PF04932"/>
    </source>
</evidence>
<dbReference type="RefSeq" id="WP_154572318.1">
    <property type="nucleotide sequence ID" value="NZ_VUNB01000003.1"/>
</dbReference>
<keyword evidence="4 5" id="KW-0472">Membrane</keyword>
<gene>
    <name evidence="7" type="ORF">FYJ66_04490</name>
</gene>
<feature type="transmembrane region" description="Helical" evidence="5">
    <location>
        <begin position="287"/>
        <end position="303"/>
    </location>
</feature>
<evidence type="ECO:0000256" key="1">
    <source>
        <dbReference type="ARBA" id="ARBA00004141"/>
    </source>
</evidence>
<keyword evidence="2 5" id="KW-0812">Transmembrane</keyword>
<feature type="transmembrane region" description="Helical" evidence="5">
    <location>
        <begin position="75"/>
        <end position="94"/>
    </location>
</feature>
<dbReference type="AlphaFoldDB" id="A0A6A8M821"/>
<feature type="transmembrane region" description="Helical" evidence="5">
    <location>
        <begin position="137"/>
        <end position="157"/>
    </location>
</feature>
<evidence type="ECO:0000256" key="3">
    <source>
        <dbReference type="ARBA" id="ARBA00022989"/>
    </source>
</evidence>
<keyword evidence="3 5" id="KW-1133">Transmembrane helix</keyword>
<dbReference type="InterPro" id="IPR007016">
    <property type="entry name" value="O-antigen_ligase-rel_domated"/>
</dbReference>
<evidence type="ECO:0000313" key="7">
    <source>
        <dbReference type="EMBL" id="MST68850.1"/>
    </source>
</evidence>
<protein>
    <submittedName>
        <fullName evidence="7">O-antigen ligase family protein</fullName>
    </submittedName>
</protein>
<comment type="caution">
    <text evidence="7">The sequence shown here is derived from an EMBL/GenBank/DDBJ whole genome shotgun (WGS) entry which is preliminary data.</text>
</comment>
<dbReference type="GO" id="GO:0016874">
    <property type="term" value="F:ligase activity"/>
    <property type="evidence" value="ECO:0007669"/>
    <property type="project" value="UniProtKB-KW"/>
</dbReference>
<dbReference type="EMBL" id="VUNB01000003">
    <property type="protein sequence ID" value="MST68850.1"/>
    <property type="molecule type" value="Genomic_DNA"/>
</dbReference>